<dbReference type="InterPro" id="IPR042272">
    <property type="entry name" value="ATP12_ATP_synth-F1-assembly_N"/>
</dbReference>
<dbReference type="SUPFAM" id="SSF160909">
    <property type="entry name" value="ATP12-like"/>
    <property type="match status" value="1"/>
</dbReference>
<dbReference type="InterPro" id="IPR023335">
    <property type="entry name" value="ATP12_ortho_dom_sf"/>
</dbReference>
<protein>
    <submittedName>
        <fullName evidence="4">ATPase</fullName>
    </submittedName>
</protein>
<dbReference type="Proteomes" id="UP000621856">
    <property type="component" value="Unassembled WGS sequence"/>
</dbReference>
<comment type="similarity">
    <text evidence="1">Belongs to the ATP12 family.</text>
</comment>
<accession>A0A8J3A149</accession>
<evidence type="ECO:0000256" key="3">
    <source>
        <dbReference type="ARBA" id="ARBA00023186"/>
    </source>
</evidence>
<evidence type="ECO:0000313" key="5">
    <source>
        <dbReference type="EMBL" id="NHK27354.1"/>
    </source>
</evidence>
<organism evidence="4 6">
    <name type="scientific">Aquisalinus luteolus</name>
    <dbReference type="NCBI Taxonomy" id="1566827"/>
    <lineage>
        <taxon>Bacteria</taxon>
        <taxon>Pseudomonadati</taxon>
        <taxon>Pseudomonadota</taxon>
        <taxon>Alphaproteobacteria</taxon>
        <taxon>Parvularculales</taxon>
        <taxon>Parvularculaceae</taxon>
        <taxon>Aquisalinus</taxon>
    </lineage>
</organism>
<reference evidence="4" key="1">
    <citation type="journal article" date="2014" name="Int. J. Syst. Evol. Microbiol.">
        <title>Complete genome sequence of Corynebacterium casei LMG S-19264T (=DSM 44701T), isolated from a smear-ripened cheese.</title>
        <authorList>
            <consortium name="US DOE Joint Genome Institute (JGI-PGF)"/>
            <person name="Walter F."/>
            <person name="Albersmeier A."/>
            <person name="Kalinowski J."/>
            <person name="Ruckert C."/>
        </authorList>
    </citation>
    <scope>NUCLEOTIDE SEQUENCE</scope>
    <source>
        <strain evidence="4">CGMCC 1.14984</strain>
    </source>
</reference>
<dbReference type="Pfam" id="PF07542">
    <property type="entry name" value="ATP12"/>
    <property type="match status" value="1"/>
</dbReference>
<comment type="caution">
    <text evidence="4">The sequence shown here is derived from an EMBL/GenBank/DDBJ whole genome shotgun (WGS) entry which is preliminary data.</text>
</comment>
<keyword evidence="2" id="KW-0809">Transit peptide</keyword>
<reference evidence="5 7" key="2">
    <citation type="submission" date="2020-02" db="EMBL/GenBank/DDBJ databases">
        <title>Genome sequence of Parvularcula flava strain NH6-79.</title>
        <authorList>
            <person name="Abdul Karim M.H."/>
            <person name="Lam M.Q."/>
            <person name="Chen S.J."/>
            <person name="Yahya A."/>
            <person name="Shahir S."/>
            <person name="Shamsir M.S."/>
            <person name="Chong C.S."/>
        </authorList>
    </citation>
    <scope>NUCLEOTIDE SEQUENCE [LARGE SCALE GENOMIC DNA]</scope>
    <source>
        <strain evidence="5 7">NH6-79</strain>
    </source>
</reference>
<evidence type="ECO:0000256" key="1">
    <source>
        <dbReference type="ARBA" id="ARBA00008231"/>
    </source>
</evidence>
<dbReference type="Gene3D" id="1.10.3580.10">
    <property type="entry name" value="ATP12 ATPase"/>
    <property type="match status" value="1"/>
</dbReference>
<dbReference type="EMBL" id="VCJR02000001">
    <property type="protein sequence ID" value="NHK27354.1"/>
    <property type="molecule type" value="Genomic_DNA"/>
</dbReference>
<dbReference type="InterPro" id="IPR011419">
    <property type="entry name" value="ATP12_ATP_synth-F1-assembly"/>
</dbReference>
<evidence type="ECO:0000313" key="7">
    <source>
        <dbReference type="Proteomes" id="UP000818603"/>
    </source>
</evidence>
<evidence type="ECO:0000313" key="4">
    <source>
        <dbReference type="EMBL" id="GGH95180.1"/>
    </source>
</evidence>
<keyword evidence="3" id="KW-0143">Chaperone</keyword>
<gene>
    <name evidence="5" type="ORF">FF098_005505</name>
    <name evidence="4" type="ORF">GCM10011355_11110</name>
</gene>
<dbReference type="GO" id="GO:0043461">
    <property type="term" value="P:proton-transporting ATP synthase complex assembly"/>
    <property type="evidence" value="ECO:0007669"/>
    <property type="project" value="InterPro"/>
</dbReference>
<evidence type="ECO:0000313" key="6">
    <source>
        <dbReference type="Proteomes" id="UP000621856"/>
    </source>
</evidence>
<evidence type="ECO:0000256" key="2">
    <source>
        <dbReference type="ARBA" id="ARBA00022946"/>
    </source>
</evidence>
<reference evidence="4" key="3">
    <citation type="submission" date="2020-09" db="EMBL/GenBank/DDBJ databases">
        <authorList>
            <person name="Sun Q."/>
            <person name="Zhou Y."/>
        </authorList>
    </citation>
    <scope>NUCLEOTIDE SEQUENCE</scope>
    <source>
        <strain evidence="4">CGMCC 1.14984</strain>
    </source>
</reference>
<dbReference type="Proteomes" id="UP000818603">
    <property type="component" value="Unassembled WGS sequence"/>
</dbReference>
<keyword evidence="7" id="KW-1185">Reference proteome</keyword>
<dbReference type="Gene3D" id="3.30.2180.10">
    <property type="entry name" value="ATP12-like"/>
    <property type="match status" value="1"/>
</dbReference>
<dbReference type="PANTHER" id="PTHR21013">
    <property type="entry name" value="ATP SYNTHASE MITOCHONDRIAL F1 COMPLEX ASSEMBLY FACTOR 2/ATP12 PROTEIN, MITOCHONDRIAL PRECURSOR"/>
    <property type="match status" value="1"/>
</dbReference>
<dbReference type="EMBL" id="BMGZ01000001">
    <property type="protein sequence ID" value="GGH95180.1"/>
    <property type="molecule type" value="Genomic_DNA"/>
</dbReference>
<dbReference type="RefSeq" id="WP_155138235.1">
    <property type="nucleotide sequence ID" value="NZ_BMGZ01000001.1"/>
</dbReference>
<sequence>MTDMSIEQTPLPKRFYKTADVDYVDECWNITLDGRTAKTPVGKRLSTIHEALARAIADEWNAQGEHVNPSSMPLTQRLMLVQDRGKQDRDKWADGMRNYLQTDLLCYRAGAPEELVQRQTRVWDAYLAWAKDTLSIKLKTTTGVLAVDQPPEALQALNAQIAEMDEEVLCCLAAATEITGSVVLALALGYRAADAEDIFEVSRLDEQYQAEKWGEDAEAVEREGALQAEFMAISRYLELISGSDASPDN</sequence>
<proteinExistence type="inferred from homology"/>
<name>A0A8J3A149_9PROT</name>
<dbReference type="AlphaFoldDB" id="A0A8J3A149"/>
<dbReference type="PANTHER" id="PTHR21013:SF10">
    <property type="entry name" value="ATP SYNTHASE MITOCHONDRIAL F1 COMPLEX ASSEMBLY FACTOR 2"/>
    <property type="match status" value="1"/>
</dbReference>